<gene>
    <name evidence="5" type="ORF">C1SCF055_LOCUS4646</name>
</gene>
<evidence type="ECO:0000256" key="1">
    <source>
        <dbReference type="PROSITE-ProRule" id="PRU00047"/>
    </source>
</evidence>
<dbReference type="InterPro" id="IPR031121">
    <property type="entry name" value="RIK/BLOM7"/>
</dbReference>
<dbReference type="InterPro" id="IPR047889">
    <property type="entry name" value="KHDC4_KH-I_second"/>
</dbReference>
<dbReference type="GO" id="GO:0003723">
    <property type="term" value="F:RNA binding"/>
    <property type="evidence" value="ECO:0007669"/>
    <property type="project" value="UniProtKB-UniRule"/>
</dbReference>
<keyword evidence="1" id="KW-0862">Zinc</keyword>
<keyword evidence="8" id="KW-1185">Reference proteome</keyword>
<evidence type="ECO:0000313" key="5">
    <source>
        <dbReference type="EMBL" id="CAI3976425.1"/>
    </source>
</evidence>
<feature type="region of interest" description="Disordered" evidence="3">
    <location>
        <begin position="316"/>
        <end position="343"/>
    </location>
</feature>
<dbReference type="SUPFAM" id="SSF54791">
    <property type="entry name" value="Eukaryotic type KH-domain (KH-domain type I)"/>
    <property type="match status" value="1"/>
</dbReference>
<dbReference type="AlphaFoldDB" id="A0A9P1BNX8"/>
<evidence type="ECO:0000313" key="7">
    <source>
        <dbReference type="EMBL" id="CAL4763737.1"/>
    </source>
</evidence>
<dbReference type="EMBL" id="CAMXCT010000270">
    <property type="protein sequence ID" value="CAI3976425.1"/>
    <property type="molecule type" value="Genomic_DNA"/>
</dbReference>
<dbReference type="SUPFAM" id="SSF57756">
    <property type="entry name" value="Retrovirus zinc finger-like domains"/>
    <property type="match status" value="1"/>
</dbReference>
<dbReference type="EMBL" id="CAMXCT020000270">
    <property type="protein sequence ID" value="CAL1129800.1"/>
    <property type="molecule type" value="Genomic_DNA"/>
</dbReference>
<evidence type="ECO:0000259" key="4">
    <source>
        <dbReference type="PROSITE" id="PS50158"/>
    </source>
</evidence>
<dbReference type="CDD" id="cd22386">
    <property type="entry name" value="KH-I_KHDC4_rpt2"/>
    <property type="match status" value="1"/>
</dbReference>
<proteinExistence type="predicted"/>
<keyword evidence="1" id="KW-0479">Metal-binding</keyword>
<keyword evidence="1" id="KW-0863">Zinc-finger</keyword>
<evidence type="ECO:0000256" key="2">
    <source>
        <dbReference type="PROSITE-ProRule" id="PRU00117"/>
    </source>
</evidence>
<dbReference type="GO" id="GO:0005634">
    <property type="term" value="C:nucleus"/>
    <property type="evidence" value="ECO:0007669"/>
    <property type="project" value="InterPro"/>
</dbReference>
<dbReference type="OrthoDB" id="312784at2759"/>
<dbReference type="PANTHER" id="PTHR15744">
    <property type="entry name" value="BLOM7"/>
    <property type="match status" value="1"/>
</dbReference>
<reference evidence="6" key="2">
    <citation type="submission" date="2024-04" db="EMBL/GenBank/DDBJ databases">
        <authorList>
            <person name="Chen Y."/>
            <person name="Shah S."/>
            <person name="Dougan E. K."/>
            <person name="Thang M."/>
            <person name="Chan C."/>
        </authorList>
    </citation>
    <scope>NUCLEOTIDE SEQUENCE [LARGE SCALE GENOMIC DNA]</scope>
</reference>
<comment type="caution">
    <text evidence="5">The sequence shown here is derived from an EMBL/GenBank/DDBJ whole genome shotgun (WGS) entry which is preliminary data.</text>
</comment>
<dbReference type="PROSITE" id="PS50158">
    <property type="entry name" value="ZF_CCHC"/>
    <property type="match status" value="2"/>
</dbReference>
<dbReference type="PROSITE" id="PS50084">
    <property type="entry name" value="KH_TYPE_1"/>
    <property type="match status" value="1"/>
</dbReference>
<feature type="domain" description="CCHC-type" evidence="4">
    <location>
        <begin position="301"/>
        <end position="316"/>
    </location>
</feature>
<feature type="domain" description="CCHC-type" evidence="4">
    <location>
        <begin position="346"/>
        <end position="361"/>
    </location>
</feature>
<dbReference type="GO" id="GO:0008270">
    <property type="term" value="F:zinc ion binding"/>
    <property type="evidence" value="ECO:0007669"/>
    <property type="project" value="UniProtKB-KW"/>
</dbReference>
<feature type="compositionally biased region" description="Pro residues" evidence="3">
    <location>
        <begin position="75"/>
        <end position="94"/>
    </location>
</feature>
<dbReference type="InterPro" id="IPR036875">
    <property type="entry name" value="Znf_CCHC_sf"/>
</dbReference>
<protein>
    <submittedName>
        <fullName evidence="7">Protein RIK</fullName>
    </submittedName>
</protein>
<feature type="compositionally biased region" description="Basic and acidic residues" evidence="3">
    <location>
        <begin position="144"/>
        <end position="166"/>
    </location>
</feature>
<feature type="compositionally biased region" description="Basic and acidic residues" evidence="3">
    <location>
        <begin position="121"/>
        <end position="132"/>
    </location>
</feature>
<dbReference type="Proteomes" id="UP001152797">
    <property type="component" value="Unassembled WGS sequence"/>
</dbReference>
<dbReference type="PANTHER" id="PTHR15744:SF0">
    <property type="entry name" value="KH HOMOLOGY DOMAIN-CONTAINING PROTEIN 4"/>
    <property type="match status" value="1"/>
</dbReference>
<organism evidence="5">
    <name type="scientific">Cladocopium goreaui</name>
    <dbReference type="NCBI Taxonomy" id="2562237"/>
    <lineage>
        <taxon>Eukaryota</taxon>
        <taxon>Sar</taxon>
        <taxon>Alveolata</taxon>
        <taxon>Dinophyceae</taxon>
        <taxon>Suessiales</taxon>
        <taxon>Symbiodiniaceae</taxon>
        <taxon>Cladocopium</taxon>
    </lineage>
</organism>
<evidence type="ECO:0000313" key="6">
    <source>
        <dbReference type="EMBL" id="CAL1129800.1"/>
    </source>
</evidence>
<reference evidence="5" key="1">
    <citation type="submission" date="2022-10" db="EMBL/GenBank/DDBJ databases">
        <authorList>
            <person name="Chen Y."/>
            <person name="Dougan E. K."/>
            <person name="Chan C."/>
            <person name="Rhodes N."/>
            <person name="Thang M."/>
        </authorList>
    </citation>
    <scope>NUCLEOTIDE SEQUENCE</scope>
</reference>
<sequence length="387" mass="43832">MVASPRLRELLKATAKRLNRKAEDSEPYLAILEENWYDSVDSLKLVQVAELQALGIPQRFAKELLQLAQTDGQKPEPPPPPSITVPSPHPPEGPPPRKRPHEDGPEYGKGQGSHASAWKSPRPEEKGSEERKGKGKGKGKAKGGKGDRQDDRWDDSRNNSRTGHDQWDQYEKWDDWRSQNHELPPELASHKHFQLMHKITFQEEIDRNFPLAARLIGRGGRNVKHIHKETGAWVWLCGRGSGFKEKDGQEADEPLHIRVQCDSQANLDEAVVQTHDLLDAVLQMYSDWLVSGKLPDEDEACYECGQTGHIAKFCSKRSGNGGRAPRAPREAPNTAFKGASKGEKEKCFDCGEVGHFQRHCPYRQEHQKSQKGNRSWEQKSDWSKSKW</sequence>
<dbReference type="SMART" id="SM00343">
    <property type="entry name" value="ZnF_C2HC"/>
    <property type="match status" value="2"/>
</dbReference>
<dbReference type="InterPro" id="IPR036612">
    <property type="entry name" value="KH_dom_type_1_sf"/>
</dbReference>
<name>A0A9P1BNX8_9DINO</name>
<dbReference type="Gene3D" id="4.10.60.10">
    <property type="entry name" value="Zinc finger, CCHC-type"/>
    <property type="match status" value="1"/>
</dbReference>
<evidence type="ECO:0000313" key="8">
    <source>
        <dbReference type="Proteomes" id="UP001152797"/>
    </source>
</evidence>
<accession>A0A9P1BNX8</accession>
<dbReference type="Gene3D" id="3.30.1370.10">
    <property type="entry name" value="K Homology domain, type 1"/>
    <property type="match status" value="1"/>
</dbReference>
<dbReference type="InterPro" id="IPR055256">
    <property type="entry name" value="KH_1_KHDC4/BBP-like"/>
</dbReference>
<feature type="region of interest" description="Disordered" evidence="3">
    <location>
        <begin position="65"/>
        <end position="166"/>
    </location>
</feature>
<feature type="compositionally biased region" description="Basic residues" evidence="3">
    <location>
        <begin position="133"/>
        <end position="143"/>
    </location>
</feature>
<dbReference type="Pfam" id="PF00098">
    <property type="entry name" value="zf-CCHC"/>
    <property type="match status" value="2"/>
</dbReference>
<dbReference type="EMBL" id="CAMXCT030000270">
    <property type="protein sequence ID" value="CAL4763737.1"/>
    <property type="molecule type" value="Genomic_DNA"/>
</dbReference>
<evidence type="ECO:0000256" key="3">
    <source>
        <dbReference type="SAM" id="MobiDB-lite"/>
    </source>
</evidence>
<dbReference type="InterPro" id="IPR001878">
    <property type="entry name" value="Znf_CCHC"/>
</dbReference>
<keyword evidence="2" id="KW-0694">RNA-binding</keyword>
<dbReference type="Pfam" id="PF22675">
    <property type="entry name" value="KH-I_KHDC4-BBP"/>
    <property type="match status" value="1"/>
</dbReference>
<feature type="region of interest" description="Disordered" evidence="3">
    <location>
        <begin position="362"/>
        <end position="387"/>
    </location>
</feature>